<dbReference type="InterPro" id="IPR029149">
    <property type="entry name" value="Creatin/AminoP/Spt16_N"/>
</dbReference>
<reference evidence="1 2" key="1">
    <citation type="submission" date="2011-06" db="EMBL/GenBank/DDBJ databases">
        <title>The Genome Sequence of Fusarium oxysporum FOSC 3-a.</title>
        <authorList>
            <consortium name="The Broad Institute Genome Sequencing Platform"/>
            <person name="Ma L.-J."/>
            <person name="Gale L.R."/>
            <person name="Schwartz D.C."/>
            <person name="Zhou S."/>
            <person name="Corby-Kistler H."/>
            <person name="Young S.K."/>
            <person name="Zeng Q."/>
            <person name="Gargeya S."/>
            <person name="Fitzgerald M."/>
            <person name="Haas B."/>
            <person name="Abouelleil A."/>
            <person name="Alvarado L."/>
            <person name="Arachchi H.M."/>
            <person name="Berlin A."/>
            <person name="Brown A."/>
            <person name="Chapman S.B."/>
            <person name="Chen Z."/>
            <person name="Dunbar C."/>
            <person name="Freedman E."/>
            <person name="Gearin G."/>
            <person name="Gellesch M."/>
            <person name="Goldberg J."/>
            <person name="Griggs A."/>
            <person name="Gujja S."/>
            <person name="Heiman D."/>
            <person name="Howarth C."/>
            <person name="Larson L."/>
            <person name="Lui A."/>
            <person name="MacDonald P.J.P."/>
            <person name="Mehta T."/>
            <person name="Montmayeur A."/>
            <person name="Murphy C."/>
            <person name="Neiman D."/>
            <person name="Pearson M."/>
            <person name="Priest M."/>
            <person name="Roberts A."/>
            <person name="Saif S."/>
            <person name="Shea T."/>
            <person name="Shenoy N."/>
            <person name="Sisk P."/>
            <person name="Stolte C."/>
            <person name="Sykes S."/>
            <person name="Wortman J."/>
            <person name="Nusbaum C."/>
            <person name="Birren B."/>
        </authorList>
    </citation>
    <scope>NUCLEOTIDE SEQUENCE [LARGE SCALE GENOMIC DNA]</scope>
    <source>
        <strain evidence="2">FOSC 3-a</strain>
    </source>
</reference>
<evidence type="ECO:0000313" key="2">
    <source>
        <dbReference type="Proteomes" id="UP000030753"/>
    </source>
</evidence>
<evidence type="ECO:0008006" key="3">
    <source>
        <dbReference type="Google" id="ProtNLM"/>
    </source>
</evidence>
<dbReference type="HOGENOM" id="CLU_2483414_0_0_1"/>
<organism evidence="1 2">
    <name type="scientific">Fusarium oxysporum NRRL 32931</name>
    <dbReference type="NCBI Taxonomy" id="660029"/>
    <lineage>
        <taxon>Eukaryota</taxon>
        <taxon>Fungi</taxon>
        <taxon>Dikarya</taxon>
        <taxon>Ascomycota</taxon>
        <taxon>Pezizomycotina</taxon>
        <taxon>Sordariomycetes</taxon>
        <taxon>Hypocreomycetidae</taxon>
        <taxon>Hypocreales</taxon>
        <taxon>Nectriaceae</taxon>
        <taxon>Fusarium</taxon>
        <taxon>Fusarium oxysporum species complex</taxon>
    </lineage>
</organism>
<dbReference type="EMBL" id="JH717848">
    <property type="protein sequence ID" value="EWY82263.1"/>
    <property type="molecule type" value="Genomic_DNA"/>
</dbReference>
<evidence type="ECO:0000313" key="1">
    <source>
        <dbReference type="EMBL" id="EWY82263.1"/>
    </source>
</evidence>
<sequence length="87" mass="9713">MAPSILLTQADVRNRVVRVQNAIKEVGMDLLVLHGTANHLFFAGLDGLPEVRPIFLVIWPSSASAFISPRIETPTYHSHEMHRRGRG</sequence>
<dbReference type="AlphaFoldDB" id="W9HI47"/>
<name>W9HI47_FUSOX</name>
<dbReference type="Gene3D" id="3.40.350.10">
    <property type="entry name" value="Creatinase/prolidase N-terminal domain"/>
    <property type="match status" value="1"/>
</dbReference>
<gene>
    <name evidence="1" type="ORF">FOYG_14375</name>
</gene>
<proteinExistence type="predicted"/>
<dbReference type="Proteomes" id="UP000030753">
    <property type="component" value="Unassembled WGS sequence"/>
</dbReference>
<dbReference type="SUPFAM" id="SSF53092">
    <property type="entry name" value="Creatinase/prolidase N-terminal domain"/>
    <property type="match status" value="1"/>
</dbReference>
<accession>W9HI47</accession>
<protein>
    <recommendedName>
        <fullName evidence="3">Creatinase N-terminal domain-containing protein</fullName>
    </recommendedName>
</protein>